<name>A0A9P6CXL7_9AGAR</name>
<sequence>MSACATGSEWKGRPREGDEGDLCEPIYSCDNVFSFVELLTLGRLLFSSPSSCNSTPMNRGRVLPLPSSLVFASDTYFFFVRLFVFLRFRYYHMFVFFSGLCLVNLIVCVCLGSALINLSLLCDISE</sequence>
<reference evidence="2" key="1">
    <citation type="submission" date="2020-11" db="EMBL/GenBank/DDBJ databases">
        <authorList>
            <consortium name="DOE Joint Genome Institute"/>
            <person name="Ahrendt S."/>
            <person name="Riley R."/>
            <person name="Andreopoulos W."/>
            <person name="Labutti K."/>
            <person name="Pangilinan J."/>
            <person name="Ruiz-Duenas F.J."/>
            <person name="Barrasa J.M."/>
            <person name="Sanchez-Garcia M."/>
            <person name="Camarero S."/>
            <person name="Miyauchi S."/>
            <person name="Serrano A."/>
            <person name="Linde D."/>
            <person name="Babiker R."/>
            <person name="Drula E."/>
            <person name="Ayuso-Fernandez I."/>
            <person name="Pacheco R."/>
            <person name="Padilla G."/>
            <person name="Ferreira P."/>
            <person name="Barriuso J."/>
            <person name="Kellner H."/>
            <person name="Castanera R."/>
            <person name="Alfaro M."/>
            <person name="Ramirez L."/>
            <person name="Pisabarro A.G."/>
            <person name="Kuo A."/>
            <person name="Tritt A."/>
            <person name="Lipzen A."/>
            <person name="He G."/>
            <person name="Yan M."/>
            <person name="Ng V."/>
            <person name="Cullen D."/>
            <person name="Martin F."/>
            <person name="Rosso M.-N."/>
            <person name="Henrissat B."/>
            <person name="Hibbett D."/>
            <person name="Martinez A.T."/>
            <person name="Grigoriev I.V."/>
        </authorList>
    </citation>
    <scope>NUCLEOTIDE SEQUENCE</scope>
    <source>
        <strain evidence="2">CIRM-BRFM 674</strain>
    </source>
</reference>
<dbReference type="EMBL" id="MU155321">
    <property type="protein sequence ID" value="KAF9475733.1"/>
    <property type="molecule type" value="Genomic_DNA"/>
</dbReference>
<evidence type="ECO:0000313" key="2">
    <source>
        <dbReference type="EMBL" id="KAF9475733.1"/>
    </source>
</evidence>
<protein>
    <submittedName>
        <fullName evidence="2">Uncharacterized protein</fullName>
    </submittedName>
</protein>
<dbReference type="Proteomes" id="UP000807469">
    <property type="component" value="Unassembled WGS sequence"/>
</dbReference>
<organism evidence="2 3">
    <name type="scientific">Pholiota conissans</name>
    <dbReference type="NCBI Taxonomy" id="109636"/>
    <lineage>
        <taxon>Eukaryota</taxon>
        <taxon>Fungi</taxon>
        <taxon>Dikarya</taxon>
        <taxon>Basidiomycota</taxon>
        <taxon>Agaricomycotina</taxon>
        <taxon>Agaricomycetes</taxon>
        <taxon>Agaricomycetidae</taxon>
        <taxon>Agaricales</taxon>
        <taxon>Agaricineae</taxon>
        <taxon>Strophariaceae</taxon>
        <taxon>Pholiota</taxon>
    </lineage>
</organism>
<gene>
    <name evidence="2" type="ORF">BDN70DRAFT_223812</name>
</gene>
<proteinExistence type="predicted"/>
<keyword evidence="3" id="KW-1185">Reference proteome</keyword>
<keyword evidence="1" id="KW-0472">Membrane</keyword>
<evidence type="ECO:0000313" key="3">
    <source>
        <dbReference type="Proteomes" id="UP000807469"/>
    </source>
</evidence>
<keyword evidence="1" id="KW-1133">Transmembrane helix</keyword>
<comment type="caution">
    <text evidence="2">The sequence shown here is derived from an EMBL/GenBank/DDBJ whole genome shotgun (WGS) entry which is preliminary data.</text>
</comment>
<dbReference type="AlphaFoldDB" id="A0A9P6CXL7"/>
<accession>A0A9P6CXL7</accession>
<feature type="transmembrane region" description="Helical" evidence="1">
    <location>
        <begin position="65"/>
        <end position="86"/>
    </location>
</feature>
<keyword evidence="1" id="KW-0812">Transmembrane</keyword>
<feature type="transmembrane region" description="Helical" evidence="1">
    <location>
        <begin position="93"/>
        <end position="116"/>
    </location>
</feature>
<evidence type="ECO:0000256" key="1">
    <source>
        <dbReference type="SAM" id="Phobius"/>
    </source>
</evidence>